<dbReference type="SMART" id="SM00935">
    <property type="entry name" value="OmpH"/>
    <property type="match status" value="1"/>
</dbReference>
<evidence type="ECO:0000256" key="2">
    <source>
        <dbReference type="ARBA" id="ARBA00022729"/>
    </source>
</evidence>
<evidence type="ECO:0000313" key="4">
    <source>
        <dbReference type="EMBL" id="TWT48631.1"/>
    </source>
</evidence>
<dbReference type="Pfam" id="PF03938">
    <property type="entry name" value="OmpH"/>
    <property type="match status" value="1"/>
</dbReference>
<comment type="similarity">
    <text evidence="1">Belongs to the Skp family.</text>
</comment>
<name>A0A5C5WEX3_9BACT</name>
<dbReference type="GO" id="GO:0005829">
    <property type="term" value="C:cytosol"/>
    <property type="evidence" value="ECO:0007669"/>
    <property type="project" value="TreeGrafter"/>
</dbReference>
<protein>
    <submittedName>
        <fullName evidence="4">Outer membrane protein (OmpH-like)</fullName>
    </submittedName>
</protein>
<feature type="chain" id="PRO_5022799974" evidence="3">
    <location>
        <begin position="23"/>
        <end position="206"/>
    </location>
</feature>
<dbReference type="AlphaFoldDB" id="A0A5C5WEX3"/>
<organism evidence="4 5">
    <name type="scientific">Botrimarina hoheduenensis</name>
    <dbReference type="NCBI Taxonomy" id="2528000"/>
    <lineage>
        <taxon>Bacteria</taxon>
        <taxon>Pseudomonadati</taxon>
        <taxon>Planctomycetota</taxon>
        <taxon>Planctomycetia</taxon>
        <taxon>Pirellulales</taxon>
        <taxon>Lacipirellulaceae</taxon>
        <taxon>Botrimarina</taxon>
    </lineage>
</organism>
<dbReference type="InterPro" id="IPR024930">
    <property type="entry name" value="Skp_dom_sf"/>
</dbReference>
<dbReference type="RefSeq" id="WP_197524673.1">
    <property type="nucleotide sequence ID" value="NZ_SJPH01000001.1"/>
</dbReference>
<evidence type="ECO:0000256" key="3">
    <source>
        <dbReference type="SAM" id="SignalP"/>
    </source>
</evidence>
<gene>
    <name evidence="4" type="ORF">Pla111_04060</name>
</gene>
<evidence type="ECO:0000256" key="1">
    <source>
        <dbReference type="ARBA" id="ARBA00009091"/>
    </source>
</evidence>
<feature type="signal peptide" evidence="3">
    <location>
        <begin position="1"/>
        <end position="22"/>
    </location>
</feature>
<dbReference type="Gene3D" id="3.30.910.20">
    <property type="entry name" value="Skp domain"/>
    <property type="match status" value="1"/>
</dbReference>
<dbReference type="EMBL" id="SJPH01000001">
    <property type="protein sequence ID" value="TWT48631.1"/>
    <property type="molecule type" value="Genomic_DNA"/>
</dbReference>
<dbReference type="Proteomes" id="UP000318995">
    <property type="component" value="Unassembled WGS sequence"/>
</dbReference>
<sequence length="206" mass="23165" precursor="true">MKTQVLATLVALLVTVSAGQRAAAQASTSVNASKLGVAVIDINYIFNEYQKHKGEMDAMKADFRAIDTQLKTEQQKIMQAEQQKAESFKPGSPEFNQLDDQIVKMKADLQVQVTRQRKDLVEREASIYYTTYREVDQAIKYYAKNKGITLVLRFNGDEADPNNRESILRSINKAVHYQDQIDITPDVLALLNRAASQQANRGTAPR</sequence>
<dbReference type="InterPro" id="IPR005632">
    <property type="entry name" value="Chaperone_Skp"/>
</dbReference>
<dbReference type="PANTHER" id="PTHR35089">
    <property type="entry name" value="CHAPERONE PROTEIN SKP"/>
    <property type="match status" value="1"/>
</dbReference>
<comment type="caution">
    <text evidence="4">The sequence shown here is derived from an EMBL/GenBank/DDBJ whole genome shotgun (WGS) entry which is preliminary data.</text>
</comment>
<dbReference type="PANTHER" id="PTHR35089:SF1">
    <property type="entry name" value="CHAPERONE PROTEIN SKP"/>
    <property type="match status" value="1"/>
</dbReference>
<dbReference type="GO" id="GO:0050821">
    <property type="term" value="P:protein stabilization"/>
    <property type="evidence" value="ECO:0007669"/>
    <property type="project" value="TreeGrafter"/>
</dbReference>
<dbReference type="SUPFAM" id="SSF111384">
    <property type="entry name" value="OmpH-like"/>
    <property type="match status" value="1"/>
</dbReference>
<dbReference type="GO" id="GO:0051082">
    <property type="term" value="F:unfolded protein binding"/>
    <property type="evidence" value="ECO:0007669"/>
    <property type="project" value="InterPro"/>
</dbReference>
<reference evidence="4 5" key="1">
    <citation type="submission" date="2019-02" db="EMBL/GenBank/DDBJ databases">
        <title>Deep-cultivation of Planctomycetes and their phenomic and genomic characterization uncovers novel biology.</title>
        <authorList>
            <person name="Wiegand S."/>
            <person name="Jogler M."/>
            <person name="Boedeker C."/>
            <person name="Pinto D."/>
            <person name="Vollmers J."/>
            <person name="Rivas-Marin E."/>
            <person name="Kohn T."/>
            <person name="Peeters S.H."/>
            <person name="Heuer A."/>
            <person name="Rast P."/>
            <person name="Oberbeckmann S."/>
            <person name="Bunk B."/>
            <person name="Jeske O."/>
            <person name="Meyerdierks A."/>
            <person name="Storesund J.E."/>
            <person name="Kallscheuer N."/>
            <person name="Luecker S."/>
            <person name="Lage O.M."/>
            <person name="Pohl T."/>
            <person name="Merkel B.J."/>
            <person name="Hornburger P."/>
            <person name="Mueller R.-W."/>
            <person name="Bruemmer F."/>
            <person name="Labrenz M."/>
            <person name="Spormann A.M."/>
            <person name="Op Den Camp H."/>
            <person name="Overmann J."/>
            <person name="Amann R."/>
            <person name="Jetten M.S.M."/>
            <person name="Mascher T."/>
            <person name="Medema M.H."/>
            <person name="Devos D.P."/>
            <person name="Kaster A.-K."/>
            <person name="Ovreas L."/>
            <person name="Rohde M."/>
            <person name="Galperin M.Y."/>
            <person name="Jogler C."/>
        </authorList>
    </citation>
    <scope>NUCLEOTIDE SEQUENCE [LARGE SCALE GENOMIC DNA]</scope>
    <source>
        <strain evidence="4 5">Pla111</strain>
    </source>
</reference>
<proteinExistence type="inferred from homology"/>
<evidence type="ECO:0000313" key="5">
    <source>
        <dbReference type="Proteomes" id="UP000318995"/>
    </source>
</evidence>
<keyword evidence="5" id="KW-1185">Reference proteome</keyword>
<accession>A0A5C5WEX3</accession>
<keyword evidence="2 3" id="KW-0732">Signal</keyword>